<gene>
    <name evidence="5" type="ORF">BBK82_34235</name>
</gene>
<evidence type="ECO:0000313" key="5">
    <source>
        <dbReference type="EMBL" id="ANZ40339.1"/>
    </source>
</evidence>
<dbReference type="InterPro" id="IPR000792">
    <property type="entry name" value="Tscrpt_reg_LuxR_C"/>
</dbReference>
<name>A0A1B2HRI7_9PSEU</name>
<dbReference type="GO" id="GO:0003677">
    <property type="term" value="F:DNA binding"/>
    <property type="evidence" value="ECO:0007669"/>
    <property type="project" value="UniProtKB-KW"/>
</dbReference>
<evidence type="ECO:0000256" key="2">
    <source>
        <dbReference type="ARBA" id="ARBA00023125"/>
    </source>
</evidence>
<keyword evidence="3" id="KW-0804">Transcription</keyword>
<dbReference type="InterPro" id="IPR036388">
    <property type="entry name" value="WH-like_DNA-bd_sf"/>
</dbReference>
<keyword evidence="1" id="KW-0805">Transcription regulation</keyword>
<keyword evidence="2" id="KW-0238">DNA-binding</keyword>
<dbReference type="PROSITE" id="PS00622">
    <property type="entry name" value="HTH_LUXR_1"/>
    <property type="match status" value="1"/>
</dbReference>
<protein>
    <recommendedName>
        <fullName evidence="4">HTH luxR-type domain-containing protein</fullName>
    </recommendedName>
</protein>
<evidence type="ECO:0000256" key="3">
    <source>
        <dbReference type="ARBA" id="ARBA00023163"/>
    </source>
</evidence>
<dbReference type="SUPFAM" id="SSF46894">
    <property type="entry name" value="C-terminal effector domain of the bipartite response regulators"/>
    <property type="match status" value="1"/>
</dbReference>
<evidence type="ECO:0000259" key="4">
    <source>
        <dbReference type="PROSITE" id="PS50043"/>
    </source>
</evidence>
<dbReference type="KEGG" id="led:BBK82_34235"/>
<dbReference type="Gene3D" id="1.10.10.10">
    <property type="entry name" value="Winged helix-like DNA-binding domain superfamily/Winged helix DNA-binding domain"/>
    <property type="match status" value="1"/>
</dbReference>
<keyword evidence="6" id="KW-1185">Reference proteome</keyword>
<sequence length="435" mass="46648">MSAARRLAEPAPEQARDCFLDALEMSLVVGRAGGVVDEVLTAARTAPPPREPDLLAALLTLTEDGYRTALPLLRTALHAEGGPLWSRRPALASMISTELWDLDTHFAIAEWLVKTGRESGSPPLLRLAFSQQAMAAALTGDLGQALAATAEEAAVADAVGEPPLLHHRLHLAAVRGRREETLDLLALGTTATGTEQVASLHWSAAVLHNGLADHPAALAAARRATEHGDLFLTGAALPELVEAAVKCHEPAEAARALDALTERTQAAGTALGHGVTAYARGLVTGEEDDYREAVDCLANAPLRPYQARAHLLYGEWLRRRGRRKDCLHELRTAHDLFAAAGAEAFAARAEEQLRAAGHRVGRPLAPAHDQLTMQQLAVARLVAAGATSNEVATQLFISKRTVDAHLRAIFQKLGVISRRQLRDHPGLRRDDDHAR</sequence>
<dbReference type="PANTHER" id="PTHR44688">
    <property type="entry name" value="DNA-BINDING TRANSCRIPTIONAL ACTIVATOR DEVR_DOSR"/>
    <property type="match status" value="1"/>
</dbReference>
<proteinExistence type="predicted"/>
<dbReference type="PANTHER" id="PTHR44688:SF16">
    <property type="entry name" value="DNA-BINDING TRANSCRIPTIONAL ACTIVATOR DEVR_DOSR"/>
    <property type="match status" value="1"/>
</dbReference>
<organism evidence="5 6">
    <name type="scientific">Lentzea guizhouensis</name>
    <dbReference type="NCBI Taxonomy" id="1586287"/>
    <lineage>
        <taxon>Bacteria</taxon>
        <taxon>Bacillati</taxon>
        <taxon>Actinomycetota</taxon>
        <taxon>Actinomycetes</taxon>
        <taxon>Pseudonocardiales</taxon>
        <taxon>Pseudonocardiaceae</taxon>
        <taxon>Lentzea</taxon>
    </lineage>
</organism>
<dbReference type="GO" id="GO:0006355">
    <property type="term" value="P:regulation of DNA-templated transcription"/>
    <property type="evidence" value="ECO:0007669"/>
    <property type="project" value="InterPro"/>
</dbReference>
<dbReference type="SMART" id="SM00421">
    <property type="entry name" value="HTH_LUXR"/>
    <property type="match status" value="1"/>
</dbReference>
<evidence type="ECO:0000256" key="1">
    <source>
        <dbReference type="ARBA" id="ARBA00023015"/>
    </source>
</evidence>
<dbReference type="Proteomes" id="UP000093053">
    <property type="component" value="Chromosome"/>
</dbReference>
<accession>A0A1B2HRI7</accession>
<dbReference type="EMBL" id="CP016793">
    <property type="protein sequence ID" value="ANZ40339.1"/>
    <property type="molecule type" value="Genomic_DNA"/>
</dbReference>
<dbReference type="CDD" id="cd06170">
    <property type="entry name" value="LuxR_C_like"/>
    <property type="match status" value="1"/>
</dbReference>
<reference evidence="5 6" key="1">
    <citation type="submission" date="2016-07" db="EMBL/GenBank/DDBJ databases">
        <title>Complete genome sequence of the Lentzea guizhouensis DHS C013.</title>
        <authorList>
            <person name="Cao C."/>
        </authorList>
    </citation>
    <scope>NUCLEOTIDE SEQUENCE [LARGE SCALE GENOMIC DNA]</scope>
    <source>
        <strain evidence="5 6">DHS C013</strain>
    </source>
</reference>
<dbReference type="PROSITE" id="PS50043">
    <property type="entry name" value="HTH_LUXR_2"/>
    <property type="match status" value="1"/>
</dbReference>
<dbReference type="PRINTS" id="PR00038">
    <property type="entry name" value="HTHLUXR"/>
</dbReference>
<dbReference type="Pfam" id="PF00196">
    <property type="entry name" value="GerE"/>
    <property type="match status" value="1"/>
</dbReference>
<evidence type="ECO:0000313" key="6">
    <source>
        <dbReference type="Proteomes" id="UP000093053"/>
    </source>
</evidence>
<dbReference type="InterPro" id="IPR016032">
    <property type="entry name" value="Sig_transdc_resp-reg_C-effctor"/>
</dbReference>
<dbReference type="STRING" id="1586287.BBK82_34235"/>
<dbReference type="AlphaFoldDB" id="A0A1B2HRI7"/>
<feature type="domain" description="HTH luxR-type" evidence="4">
    <location>
        <begin position="364"/>
        <end position="429"/>
    </location>
</feature>
<dbReference type="RefSeq" id="WP_065918678.1">
    <property type="nucleotide sequence ID" value="NZ_CP016793.1"/>
</dbReference>